<feature type="active site" evidence="6">
    <location>
        <position position="812"/>
    </location>
</feature>
<keyword evidence="12" id="KW-1185">Reference proteome</keyword>
<dbReference type="InterPro" id="IPR016163">
    <property type="entry name" value="Ald_DH_C"/>
</dbReference>
<keyword evidence="4" id="KW-0520">NAD</keyword>
<dbReference type="Gene3D" id="3.20.20.220">
    <property type="match status" value="1"/>
</dbReference>
<dbReference type="GO" id="GO:0004657">
    <property type="term" value="F:proline dehydrogenase activity"/>
    <property type="evidence" value="ECO:0007669"/>
    <property type="project" value="InterPro"/>
</dbReference>
<feature type="domain" description="Aldehyde dehydrogenase" evidence="9">
    <location>
        <begin position="575"/>
        <end position="1008"/>
    </location>
</feature>
<dbReference type="InterPro" id="IPR016160">
    <property type="entry name" value="Ald_DH_CS_CYS"/>
</dbReference>
<evidence type="ECO:0000256" key="1">
    <source>
        <dbReference type="ARBA" id="ARBA00004786"/>
    </source>
</evidence>
<evidence type="ECO:0000313" key="11">
    <source>
        <dbReference type="EMBL" id="AVM01228.1"/>
    </source>
</evidence>
<dbReference type="GO" id="GO:0009898">
    <property type="term" value="C:cytoplasmic side of plasma membrane"/>
    <property type="evidence" value="ECO:0007669"/>
    <property type="project" value="TreeGrafter"/>
</dbReference>
<evidence type="ECO:0000256" key="4">
    <source>
        <dbReference type="ARBA" id="ARBA00023027"/>
    </source>
</evidence>
<evidence type="ECO:0000259" key="9">
    <source>
        <dbReference type="Pfam" id="PF00171"/>
    </source>
</evidence>
<dbReference type="KEGG" id="git:C6V83_14195"/>
<evidence type="ECO:0000256" key="6">
    <source>
        <dbReference type="PIRSR" id="PIRSR000197-1"/>
    </source>
</evidence>
<dbReference type="PIRSF" id="PIRSF000197">
    <property type="entry name" value="Bifunct_PutA"/>
    <property type="match status" value="1"/>
</dbReference>
<dbReference type="PROSITE" id="PS00070">
    <property type="entry name" value="ALDEHYDE_DEHYDR_CYS"/>
    <property type="match status" value="1"/>
</dbReference>
<feature type="domain" description="Proline dehydrogenase" evidence="10">
    <location>
        <begin position="168"/>
        <end position="467"/>
    </location>
</feature>
<dbReference type="SUPFAM" id="SSF51730">
    <property type="entry name" value="FAD-linked oxidoreductase"/>
    <property type="match status" value="1"/>
</dbReference>
<dbReference type="EMBL" id="CP027433">
    <property type="protein sequence ID" value="AVM01228.1"/>
    <property type="molecule type" value="Genomic_DNA"/>
</dbReference>
<dbReference type="InterPro" id="IPR016162">
    <property type="entry name" value="Ald_DH_N"/>
</dbReference>
<dbReference type="InterPro" id="IPR016161">
    <property type="entry name" value="Ald_DH/histidinol_DH"/>
</dbReference>
<dbReference type="Pfam" id="PF01619">
    <property type="entry name" value="Pro_dh"/>
    <property type="match status" value="1"/>
</dbReference>
<dbReference type="GO" id="GO:0010133">
    <property type="term" value="P:L-proline catabolic process to L-glutamate"/>
    <property type="evidence" value="ECO:0007669"/>
    <property type="project" value="InterPro"/>
</dbReference>
<proteinExistence type="inferred from homology"/>
<dbReference type="Proteomes" id="UP000239814">
    <property type="component" value="Chromosome"/>
</dbReference>
<dbReference type="InterPro" id="IPR015590">
    <property type="entry name" value="Aldehyde_DH_dom"/>
</dbReference>
<dbReference type="InterPro" id="IPR050485">
    <property type="entry name" value="Proline_metab_enzyme"/>
</dbReference>
<dbReference type="InterPro" id="IPR025703">
    <property type="entry name" value="Bifunct_PutA"/>
</dbReference>
<dbReference type="InterPro" id="IPR002872">
    <property type="entry name" value="Proline_DH_dom"/>
</dbReference>
<sequence length="1231" mass="130716">MPLYFNGDSGEHGCKEAGAVRPHTPPIERGSPVTNAVEARQQVRPQDLADDAVALVQRWLAEAEQYPVDAAAARLTGVLSDPNGLEFTVGFVDGVVRPEDRKAAAKKLKSLAPLTPKFLPAPMRGAVSLGGVMAQPLPGVVVPTARRVLREMVSHLIIDATDSKLGPAIAKIKRDGVRLNINLLGEAILGEHEAQRRLAGTHKLLSRPDVDYVSIKVSSTVAPHNHWAFDEAVDGITEQLVPLFARAAGAGSGPNDTAASPQKFINLDMEEYKDLDLTIAVFKKILERPEFHGLSAGIVLQAYLPDALGAMIDLQEWAAARVAGGGAPIKVRVVKGANLPMERVDAAVHGWPVATWGAKQESDTSYKAVLDYALHPERVTNVRIGVAGHNLFDIALAWLLAKRRGAEAGIDVEMLLGMATAQAEAVKREVGSLLLYTPVVHPQEFDVAISYLIRRLEEGASQENFMSAVFELNDDASMFAREKERFLASLADLESITADGDPEHFRVPSPSRRQDRTRYDADGAEERIEALIQRGVRGEFDNTPDTDPDLPGNRAWGRAIAGRMVTSSLGTELVAASMIGDESALDRVISTGVNAADGWQALSADERARILYRAGERLEARRADLLEVMGSECGKTLDQGDPEVSEAIDFANYYAMLGQLLEQTDGGQPRPKKLVAVIPPWNFPVAIPAGGVLAGLAAGSAVVIKPASTSARSAAVMVEALWEAGVPRDVLQLVQFSDRTLASGLVADPRVDRLILTGAYETAESFRALRRDLPILAETSGKNAIIVTPSADLDLAAKDVALSAFGHAGQKCSAASLVILVGSVATSERFRRQLLDAVKSLKVGTPEHLETQMGTIITAPSGKLLRGLTTLGPGETWLLKPEPLPSDSPLALDKKGGNRLWSPGVRDGVRRGSEYHKTEYFGPILGIMTATTLDEAIDIVNEIDYGLTSGLHSLDRDELKIWLDRIEAGNAYVNRGITGAIVRRQSFGGWKKSAIGAGTKAGGPNYLHGLVDWVDAPVAKGAGAPRPAAAPLLAAAAEAGVSGPDFAWLSAALSSDAAAWVDEFGIARDASQVGVERNLLRYLPVPVTVRIAADAPLHHVIRAVAAGLAAGGSPTVSTPIALPEAVQSALRAAGVDLLFQDDAGWASHLGRLARKDGAGASARVRIVAGASRADQVAAVYEATGGKPDVAVYGGEVVSAGRVEMLPHLREQAVSITAHRFGTPNHLSDGLI</sequence>
<comment type="pathway">
    <text evidence="1">Amino-acid degradation; L-proline degradation into L-glutamate; L-glutamate from L-proline: step 2/2.</text>
</comment>
<evidence type="ECO:0000256" key="7">
    <source>
        <dbReference type="PROSITE-ProRule" id="PRU10007"/>
    </source>
</evidence>
<dbReference type="InterPro" id="IPR029041">
    <property type="entry name" value="FAD-linked_oxidoreductase-like"/>
</dbReference>
<gene>
    <name evidence="11" type="ORF">C6V83_14195</name>
</gene>
<dbReference type="Gene3D" id="3.40.309.10">
    <property type="entry name" value="Aldehyde Dehydrogenase, Chain A, domain 2"/>
    <property type="match status" value="1"/>
</dbReference>
<keyword evidence="3 8" id="KW-0560">Oxidoreductase</keyword>
<evidence type="ECO:0000256" key="8">
    <source>
        <dbReference type="RuleBase" id="RU003345"/>
    </source>
</evidence>
<dbReference type="GO" id="GO:0003842">
    <property type="term" value="F:L-glutamate gamma-semialdehyde dehydrogenase activity"/>
    <property type="evidence" value="ECO:0007669"/>
    <property type="project" value="UniProtKB-EC"/>
</dbReference>
<reference evidence="11 12" key="1">
    <citation type="submission" date="2018-03" db="EMBL/GenBank/DDBJ databases">
        <title>Characteristics and genome of n-alkane degrading marine bacteria Gordonia iterans isolated from crude oil contaminated in Tae-an, South Korea.</title>
        <authorList>
            <person name="Lee S.-S."/>
            <person name="Kim H."/>
        </authorList>
    </citation>
    <scope>NUCLEOTIDE SEQUENCE [LARGE SCALE GENOMIC DNA]</scope>
    <source>
        <strain evidence="11 12">Co17</strain>
    </source>
</reference>
<dbReference type="AlphaFoldDB" id="A0A2S0KHQ5"/>
<evidence type="ECO:0000256" key="2">
    <source>
        <dbReference type="ARBA" id="ARBA00012884"/>
    </source>
</evidence>
<dbReference type="InterPro" id="IPR029510">
    <property type="entry name" value="Ald_DH_CS_GLU"/>
</dbReference>
<name>A0A2S0KHQ5_9ACTN</name>
<comment type="similarity">
    <text evidence="8">Belongs to the aldehyde dehydrogenase family.</text>
</comment>
<accession>A0A2S0KHQ5</accession>
<comment type="catalytic activity">
    <reaction evidence="5">
        <text>L-glutamate 5-semialdehyde + NAD(+) + H2O = L-glutamate + NADH + 2 H(+)</text>
        <dbReference type="Rhea" id="RHEA:30235"/>
        <dbReference type="ChEBI" id="CHEBI:15377"/>
        <dbReference type="ChEBI" id="CHEBI:15378"/>
        <dbReference type="ChEBI" id="CHEBI:29985"/>
        <dbReference type="ChEBI" id="CHEBI:57540"/>
        <dbReference type="ChEBI" id="CHEBI:57945"/>
        <dbReference type="ChEBI" id="CHEBI:58066"/>
        <dbReference type="EC" id="1.2.1.88"/>
    </reaction>
</comment>
<dbReference type="Gene3D" id="3.40.605.10">
    <property type="entry name" value="Aldehyde Dehydrogenase, Chain A, domain 1"/>
    <property type="match status" value="1"/>
</dbReference>
<evidence type="ECO:0000256" key="3">
    <source>
        <dbReference type="ARBA" id="ARBA00023002"/>
    </source>
</evidence>
<dbReference type="Pfam" id="PF00171">
    <property type="entry name" value="Aldedh"/>
    <property type="match status" value="1"/>
</dbReference>
<protein>
    <recommendedName>
        <fullName evidence="2">L-glutamate gamma-semialdehyde dehydrogenase</fullName>
        <ecNumber evidence="2">1.2.1.88</ecNumber>
    </recommendedName>
</protein>
<organism evidence="11 12">
    <name type="scientific">Gordonia iterans</name>
    <dbReference type="NCBI Taxonomy" id="1004901"/>
    <lineage>
        <taxon>Bacteria</taxon>
        <taxon>Bacillati</taxon>
        <taxon>Actinomycetota</taxon>
        <taxon>Actinomycetes</taxon>
        <taxon>Mycobacteriales</taxon>
        <taxon>Gordoniaceae</taxon>
        <taxon>Gordonia</taxon>
    </lineage>
</organism>
<evidence type="ECO:0000259" key="10">
    <source>
        <dbReference type="Pfam" id="PF01619"/>
    </source>
</evidence>
<dbReference type="OrthoDB" id="9812625at2"/>
<dbReference type="PANTHER" id="PTHR42862:SF1">
    <property type="entry name" value="DELTA-1-PYRROLINE-5-CARBOXYLATE DEHYDROGENASE 2, ISOFORM A-RELATED"/>
    <property type="match status" value="1"/>
</dbReference>
<dbReference type="GO" id="GO:0003700">
    <property type="term" value="F:DNA-binding transcription factor activity"/>
    <property type="evidence" value="ECO:0007669"/>
    <property type="project" value="InterPro"/>
</dbReference>
<dbReference type="PANTHER" id="PTHR42862">
    <property type="entry name" value="DELTA-1-PYRROLINE-5-CARBOXYLATE DEHYDROGENASE 1, ISOFORM A-RELATED"/>
    <property type="match status" value="1"/>
</dbReference>
<evidence type="ECO:0000256" key="5">
    <source>
        <dbReference type="ARBA" id="ARBA00048142"/>
    </source>
</evidence>
<dbReference type="PROSITE" id="PS00687">
    <property type="entry name" value="ALDEHYDE_DEHYDR_GLU"/>
    <property type="match status" value="1"/>
</dbReference>
<dbReference type="EC" id="1.2.1.88" evidence="2"/>
<evidence type="ECO:0000313" key="12">
    <source>
        <dbReference type="Proteomes" id="UP000239814"/>
    </source>
</evidence>
<dbReference type="SUPFAM" id="SSF53720">
    <property type="entry name" value="ALDH-like"/>
    <property type="match status" value="1"/>
</dbReference>
<feature type="active site" evidence="6 7">
    <location>
        <position position="778"/>
    </location>
</feature>